<dbReference type="GO" id="GO:0003677">
    <property type="term" value="F:DNA binding"/>
    <property type="evidence" value="ECO:0007669"/>
    <property type="project" value="UniProtKB-UniRule"/>
</dbReference>
<evidence type="ECO:0000256" key="2">
    <source>
        <dbReference type="PROSITE-ProRule" id="PRU01091"/>
    </source>
</evidence>
<dbReference type="InterPro" id="IPR036388">
    <property type="entry name" value="WH-like_DNA-bd_sf"/>
</dbReference>
<evidence type="ECO:0000313" key="4">
    <source>
        <dbReference type="EMBL" id="OGE40046.1"/>
    </source>
</evidence>
<evidence type="ECO:0000256" key="1">
    <source>
        <dbReference type="ARBA" id="ARBA00023125"/>
    </source>
</evidence>
<dbReference type="PROSITE" id="PS51755">
    <property type="entry name" value="OMPR_PHOB"/>
    <property type="match status" value="1"/>
</dbReference>
<feature type="domain" description="OmpR/PhoB-type" evidence="3">
    <location>
        <begin position="356"/>
        <end position="457"/>
    </location>
</feature>
<dbReference type="Pfam" id="PF00486">
    <property type="entry name" value="Trans_reg_C"/>
    <property type="match status" value="1"/>
</dbReference>
<dbReference type="GO" id="GO:0006355">
    <property type="term" value="P:regulation of DNA-templated transcription"/>
    <property type="evidence" value="ECO:0007669"/>
    <property type="project" value="InterPro"/>
</dbReference>
<dbReference type="AlphaFoldDB" id="A0A1F5KGI4"/>
<dbReference type="SUPFAM" id="SSF46894">
    <property type="entry name" value="C-terminal effector domain of the bipartite response regulators"/>
    <property type="match status" value="1"/>
</dbReference>
<evidence type="ECO:0000259" key="3">
    <source>
        <dbReference type="PROSITE" id="PS51755"/>
    </source>
</evidence>
<dbReference type="SUPFAM" id="SSF52540">
    <property type="entry name" value="P-loop containing nucleoside triphosphate hydrolases"/>
    <property type="match status" value="1"/>
</dbReference>
<organism evidence="4 5">
    <name type="scientific">Candidatus Daviesbacteria bacterium RIFCSPHIGHO2_02_FULL_43_12</name>
    <dbReference type="NCBI Taxonomy" id="1797776"/>
    <lineage>
        <taxon>Bacteria</taxon>
        <taxon>Candidatus Daviesiibacteriota</taxon>
    </lineage>
</organism>
<name>A0A1F5KGI4_9BACT</name>
<dbReference type="Gene3D" id="1.10.10.10">
    <property type="entry name" value="Winged helix-like DNA-binding domain superfamily/Winged helix DNA-binding domain"/>
    <property type="match status" value="1"/>
</dbReference>
<proteinExistence type="predicted"/>
<evidence type="ECO:0000313" key="5">
    <source>
        <dbReference type="Proteomes" id="UP000177328"/>
    </source>
</evidence>
<dbReference type="SMART" id="SM00862">
    <property type="entry name" value="Trans_reg_C"/>
    <property type="match status" value="1"/>
</dbReference>
<keyword evidence="1 2" id="KW-0238">DNA-binding</keyword>
<reference evidence="4 5" key="1">
    <citation type="journal article" date="2016" name="Nat. Commun.">
        <title>Thousands of microbial genomes shed light on interconnected biogeochemical processes in an aquifer system.</title>
        <authorList>
            <person name="Anantharaman K."/>
            <person name="Brown C.T."/>
            <person name="Hug L.A."/>
            <person name="Sharon I."/>
            <person name="Castelle C.J."/>
            <person name="Probst A.J."/>
            <person name="Thomas B.C."/>
            <person name="Singh A."/>
            <person name="Wilkins M.J."/>
            <person name="Karaoz U."/>
            <person name="Brodie E.L."/>
            <person name="Williams K.H."/>
            <person name="Hubbard S.S."/>
            <person name="Banfield J.F."/>
        </authorList>
    </citation>
    <scope>NUCLEOTIDE SEQUENCE [LARGE SCALE GENOMIC DNA]</scope>
</reference>
<dbReference type="InterPro" id="IPR016032">
    <property type="entry name" value="Sig_transdc_resp-reg_C-effctor"/>
</dbReference>
<dbReference type="InterPro" id="IPR027417">
    <property type="entry name" value="P-loop_NTPase"/>
</dbReference>
<accession>A0A1F5KGI4</accession>
<protein>
    <recommendedName>
        <fullName evidence="3">OmpR/PhoB-type domain-containing protein</fullName>
    </recommendedName>
</protein>
<dbReference type="EMBL" id="MFDD01000014">
    <property type="protein sequence ID" value="OGE40046.1"/>
    <property type="molecule type" value="Genomic_DNA"/>
</dbReference>
<gene>
    <name evidence="4" type="ORF">A3D25_04560</name>
</gene>
<dbReference type="InterPro" id="IPR001867">
    <property type="entry name" value="OmpR/PhoB-type_DNA-bd"/>
</dbReference>
<sequence length="458" mass="53445">MVRPPCEACKSLERLRFASEDLNVTIIEIVTRSSIIEAQYPNNFREKDALALSSNLASDQSLVLIGIKRVGISNFLRFYLNHPHIISQLERGGRKYLFIKVDLNDLVEKEIYPFWVLTFKRIVDATEESSLDTETQKKIAELFLDSIQSKHLVLLLDGIRKSLQLLVEERITPTIFFVRFDRMRESVTPDFFANLQSLKDVAHRLLTLIFTSFRSLDQLAPLVFSKASLSMFAKNMYLKPVHEEDLEIIYNVYQKNYDLSFSLEIKKKLFESVGGYIQFLQLALILLHENRLVVTPDQLFDALCKDERIILQCEELWESLTPDEKQILLKIHHKQPLRPEDKEKGAYLWDTGMVHSKGKLFSPLFSYFLESNMKHKSHTSVDFTKKELLFFHYLENNKLGICDRESIITAVWPEEEDLGVSDWAIDRLVSRVRSKLKKQKSRYQIVTIKTRGFRLVES</sequence>
<comment type="caution">
    <text evidence="4">The sequence shown here is derived from an EMBL/GenBank/DDBJ whole genome shotgun (WGS) entry which is preliminary data.</text>
</comment>
<feature type="DNA-binding region" description="OmpR/PhoB-type" evidence="2">
    <location>
        <begin position="356"/>
        <end position="457"/>
    </location>
</feature>
<dbReference type="Proteomes" id="UP000177328">
    <property type="component" value="Unassembled WGS sequence"/>
</dbReference>
<dbReference type="GO" id="GO:0000160">
    <property type="term" value="P:phosphorelay signal transduction system"/>
    <property type="evidence" value="ECO:0007669"/>
    <property type="project" value="InterPro"/>
</dbReference>